<evidence type="ECO:0000313" key="4">
    <source>
        <dbReference type="EMBL" id="SDX27630.1"/>
    </source>
</evidence>
<evidence type="ECO:0000256" key="1">
    <source>
        <dbReference type="SAM" id="MobiDB-lite"/>
    </source>
</evidence>
<dbReference type="InterPro" id="IPR027417">
    <property type="entry name" value="P-loop_NTPase"/>
</dbReference>
<gene>
    <name evidence="4" type="ORF">SAMN05216287_2669</name>
</gene>
<evidence type="ECO:0000313" key="5">
    <source>
        <dbReference type="Proteomes" id="UP000243778"/>
    </source>
</evidence>
<reference evidence="5" key="1">
    <citation type="submission" date="2016-10" db="EMBL/GenBank/DDBJ databases">
        <authorList>
            <person name="Varghese N."/>
            <person name="Submissions S."/>
        </authorList>
    </citation>
    <scope>NUCLEOTIDE SEQUENCE [LARGE SCALE GENOMIC DNA]</scope>
    <source>
        <strain evidence="5">NRRL B-59562</strain>
    </source>
</reference>
<keyword evidence="2" id="KW-1133">Transmembrane helix</keyword>
<dbReference type="OrthoDB" id="8809170at2"/>
<feature type="compositionally biased region" description="Polar residues" evidence="1">
    <location>
        <begin position="349"/>
        <end position="372"/>
    </location>
</feature>
<dbReference type="Proteomes" id="UP000243778">
    <property type="component" value="Unassembled WGS sequence"/>
</dbReference>
<feature type="transmembrane region" description="Helical" evidence="2">
    <location>
        <begin position="188"/>
        <end position="206"/>
    </location>
</feature>
<evidence type="ECO:0000256" key="2">
    <source>
        <dbReference type="SAM" id="Phobius"/>
    </source>
</evidence>
<dbReference type="Gene3D" id="3.40.50.300">
    <property type="entry name" value="P-loop containing nucleotide triphosphate hydrolases"/>
    <property type="match status" value="1"/>
</dbReference>
<evidence type="ECO:0000259" key="3">
    <source>
        <dbReference type="Pfam" id="PF05707"/>
    </source>
</evidence>
<feature type="region of interest" description="Disordered" evidence="1">
    <location>
        <begin position="346"/>
        <end position="373"/>
    </location>
</feature>
<proteinExistence type="predicted"/>
<keyword evidence="5" id="KW-1185">Reference proteome</keyword>
<accession>A0A1H3AD58</accession>
<feature type="domain" description="Zona occludens toxin N-terminal" evidence="3">
    <location>
        <begin position="1"/>
        <end position="175"/>
    </location>
</feature>
<keyword evidence="2" id="KW-0812">Transmembrane</keyword>
<dbReference type="AlphaFoldDB" id="A0A1H3AD58"/>
<organism evidence="4 5">
    <name type="scientific">Pseudomonas kuykendallii</name>
    <dbReference type="NCBI Taxonomy" id="1007099"/>
    <lineage>
        <taxon>Bacteria</taxon>
        <taxon>Pseudomonadati</taxon>
        <taxon>Pseudomonadota</taxon>
        <taxon>Gammaproteobacteria</taxon>
        <taxon>Pseudomonadales</taxon>
        <taxon>Pseudomonadaceae</taxon>
        <taxon>Pseudomonas</taxon>
    </lineage>
</organism>
<keyword evidence="2" id="KW-0472">Membrane</keyword>
<name>A0A1H3AD58_9PSED</name>
<dbReference type="InterPro" id="IPR008900">
    <property type="entry name" value="Zot_N"/>
</dbReference>
<sequence length="390" mass="44008">MLYIRTGKPGHGKTLNTIREVDEKALKEGRVVYFHNVAGLKPELLKASWFEFEDPHKWFELPENAIIVVDEAQGWFGIRDPRQKPPEYVSRFETMRHHGHEVHLVTQDPRYIDVHLRRLCNGHIHYWRVFKSQQLLRFESEAVVEKVEVKTSFKDSDKTHIKLDKKYFGVYRSTNAEHHFKFKPSKKFLIACAVLIVVPFVVFRAYSRYLEGTQPAAPSSPRAADASAAQKVQSAVSSLINPVGGTSQAEAVQTPAQYFAKRLPRIPDVPSTAPIYDGLSAPVSHPKLYCVSTTDPALVAKRPASTVRNGTACQCYSQQVTKIQTAFDFCMSVAQDGYFDPTIPDRGQLTAQIPPQSPGQPSFTPSERSQPTVIAPRLTQVPYEKGKFLW</sequence>
<protein>
    <submittedName>
        <fullName evidence="4">Zona occludens toxin, predicted ATPase</fullName>
    </submittedName>
</protein>
<dbReference type="EMBL" id="FNNU01000003">
    <property type="protein sequence ID" value="SDX27630.1"/>
    <property type="molecule type" value="Genomic_DNA"/>
</dbReference>
<dbReference type="RefSeq" id="WP_090228922.1">
    <property type="nucleotide sequence ID" value="NZ_FNNU01000003.1"/>
</dbReference>
<dbReference type="STRING" id="1007099.SAMN05216287_2669"/>
<dbReference type="Pfam" id="PF05707">
    <property type="entry name" value="Zot"/>
    <property type="match status" value="1"/>
</dbReference>